<feature type="compositionally biased region" description="Basic and acidic residues" evidence="1">
    <location>
        <begin position="32"/>
        <end position="48"/>
    </location>
</feature>
<feature type="transmembrane region" description="Helical" evidence="2">
    <location>
        <begin position="369"/>
        <end position="388"/>
    </location>
</feature>
<feature type="transmembrane region" description="Helical" evidence="2">
    <location>
        <begin position="337"/>
        <end position="357"/>
    </location>
</feature>
<feature type="domain" description="DUF6535" evidence="3">
    <location>
        <begin position="88"/>
        <end position="272"/>
    </location>
</feature>
<sequence length="943" mass="105285">MSLLIPTNLSNAHKGRRKPDKSNYPTSIHQGQDTERELPDTGDQHNATEFDELPQKRSPVPVTLVDLDPAQMEPDEYGAELGKEARVWKVYVQETDKWDRELVDGWNKSLDVILGKLFAALFSAVSTTFLIDSSAMLQQDPNEVSATVLLAISQTLLVIANGSSVDSLTSTSSSPDPASSFSPSQHAVIVNTLWYLSLSLSIATSLLAMLAKDWCHSFTSNRTGHPWDQALRRQRKWTMIERWKMQELITVLPSLIHLSLLLFSIGLCVYVWDMNKTAAIPVVCVAGASFAFYLWCSSMASIVALFPYTTIVSRVIQSDFMNRQYKLLKKYAKHWTIRILSFTFMVIRCLLVILLFLPSVPMGLVGLPLLLVELLHSFVASGLSLYAFDLQRTCWFIFTFAIPAIFFGLGGEALYDAIHDSFARAQEYIRMTRVCIVKDNQDEMISLALQWLIQNCETPSSVAIALQAIAGASSRIPIQPLTSCQATLQIFRRLVSSGPDSQTKAVTELYTRALWFLESGIKSSRELDREQDVLRNQHMEVRPEIESSKQTEAIEVMIWDLKAEHERKVVELINSTQMSPTKENIEALSIGSTATSLGLRLLKGDTKPGCEAFDSIIKRLYDHRQQLDPAAQQSLLHAAIVLSLCSKSSLFPSGMVQELIELYASSLRIAYNVNPAPTPQDLQQTNDLTRSTSFILTSNSAPAGVSHVQRLGVFQQQRDKHATAEFNARARSRQLVVTQFWLLLCLIGDASTELQKDLKTKIERHTGLGIRSQGVDSVKAQLEEEIIQGYERGHRFGLHSARIIECILHIRGKSQHGYLFQRIRRDLKDVPSNIRGLSSFLDRQVNPQSDPPREHPPLDSSRVFIPTAPDVHTATQSNKRIRWAETDSRLVLPSAHGPNTEPPPLATPISTLPDAETDGATAENTVNHITIPMPPDATEPDNS</sequence>
<evidence type="ECO:0000256" key="2">
    <source>
        <dbReference type="SAM" id="Phobius"/>
    </source>
</evidence>
<accession>A0A8H3DGM3</accession>
<keyword evidence="2" id="KW-0472">Membrane</keyword>
<dbReference type="InterPro" id="IPR045338">
    <property type="entry name" value="DUF6535"/>
</dbReference>
<reference evidence="4" key="1">
    <citation type="submission" date="2021-01" db="EMBL/GenBank/DDBJ databases">
        <authorList>
            <person name="Kaushik A."/>
        </authorList>
    </citation>
    <scope>NUCLEOTIDE SEQUENCE</scope>
    <source>
        <strain evidence="4">AG2-2IIIB</strain>
    </source>
</reference>
<feature type="transmembrane region" description="Helical" evidence="2">
    <location>
        <begin position="248"/>
        <end position="272"/>
    </location>
</feature>
<protein>
    <recommendedName>
        <fullName evidence="3">DUF6535 domain-containing protein</fullName>
    </recommendedName>
</protein>
<evidence type="ECO:0000313" key="4">
    <source>
        <dbReference type="EMBL" id="CAE6522286.1"/>
    </source>
</evidence>
<keyword evidence="2" id="KW-1133">Transmembrane helix</keyword>
<evidence type="ECO:0000256" key="1">
    <source>
        <dbReference type="SAM" id="MobiDB-lite"/>
    </source>
</evidence>
<feature type="compositionally biased region" description="Polar residues" evidence="1">
    <location>
        <begin position="1"/>
        <end position="11"/>
    </location>
</feature>
<feature type="region of interest" description="Disordered" evidence="1">
    <location>
        <begin position="842"/>
        <end position="861"/>
    </location>
</feature>
<proteinExistence type="predicted"/>
<gene>
    <name evidence="4" type="ORF">RDB_LOCUS167185</name>
</gene>
<feature type="region of interest" description="Disordered" evidence="1">
    <location>
        <begin position="1"/>
        <end position="55"/>
    </location>
</feature>
<feature type="region of interest" description="Disordered" evidence="1">
    <location>
        <begin position="892"/>
        <end position="943"/>
    </location>
</feature>
<evidence type="ECO:0000259" key="3">
    <source>
        <dbReference type="Pfam" id="PF20153"/>
    </source>
</evidence>
<feature type="transmembrane region" description="Helical" evidence="2">
    <location>
        <begin position="395"/>
        <end position="415"/>
    </location>
</feature>
<comment type="caution">
    <text evidence="4">The sequence shown here is derived from an EMBL/GenBank/DDBJ whole genome shotgun (WGS) entry which is preliminary data.</text>
</comment>
<dbReference type="EMBL" id="CAJMWT010007062">
    <property type="protein sequence ID" value="CAE6522286.1"/>
    <property type="molecule type" value="Genomic_DNA"/>
</dbReference>
<dbReference type="AlphaFoldDB" id="A0A8H3DGM3"/>
<name>A0A8H3DGM3_9AGAM</name>
<dbReference type="Proteomes" id="UP000663843">
    <property type="component" value="Unassembled WGS sequence"/>
</dbReference>
<evidence type="ECO:0000313" key="5">
    <source>
        <dbReference type="Proteomes" id="UP000663843"/>
    </source>
</evidence>
<organism evidence="4 5">
    <name type="scientific">Rhizoctonia solani</name>
    <dbReference type="NCBI Taxonomy" id="456999"/>
    <lineage>
        <taxon>Eukaryota</taxon>
        <taxon>Fungi</taxon>
        <taxon>Dikarya</taxon>
        <taxon>Basidiomycota</taxon>
        <taxon>Agaricomycotina</taxon>
        <taxon>Agaricomycetes</taxon>
        <taxon>Cantharellales</taxon>
        <taxon>Ceratobasidiaceae</taxon>
        <taxon>Rhizoctonia</taxon>
    </lineage>
</organism>
<feature type="transmembrane region" description="Helical" evidence="2">
    <location>
        <begin position="292"/>
        <end position="316"/>
    </location>
</feature>
<dbReference type="Pfam" id="PF20153">
    <property type="entry name" value="DUF6535"/>
    <property type="match status" value="1"/>
</dbReference>
<keyword evidence="2" id="KW-0812">Transmembrane</keyword>